<dbReference type="GeneID" id="31361892"/>
<dbReference type="Proteomes" id="UP000001396">
    <property type="component" value="Unassembled WGS sequence"/>
</dbReference>
<protein>
    <submittedName>
        <fullName evidence="1">Uncharacterized protein</fullName>
    </submittedName>
</protein>
<evidence type="ECO:0000313" key="2">
    <source>
        <dbReference type="Proteomes" id="UP000001396"/>
    </source>
</evidence>
<accession>D3BD30</accession>
<dbReference type="EMBL" id="ADBJ01000028">
    <property type="protein sequence ID" value="EFA80822.1"/>
    <property type="molecule type" value="Genomic_DNA"/>
</dbReference>
<dbReference type="InParanoid" id="D3BD30"/>
<keyword evidence="2" id="KW-1185">Reference proteome</keyword>
<dbReference type="AlphaFoldDB" id="D3BD30"/>
<name>D3BD30_HETP5</name>
<proteinExistence type="predicted"/>
<comment type="caution">
    <text evidence="1">The sequence shown here is derived from an EMBL/GenBank/DDBJ whole genome shotgun (WGS) entry which is preliminary data.</text>
</comment>
<organism evidence="1 2">
    <name type="scientific">Heterostelium pallidum (strain ATCC 26659 / Pp 5 / PN500)</name>
    <name type="common">Cellular slime mold</name>
    <name type="synonym">Polysphondylium pallidum</name>
    <dbReference type="NCBI Taxonomy" id="670386"/>
    <lineage>
        <taxon>Eukaryota</taxon>
        <taxon>Amoebozoa</taxon>
        <taxon>Evosea</taxon>
        <taxon>Eumycetozoa</taxon>
        <taxon>Dictyostelia</taxon>
        <taxon>Acytosteliales</taxon>
        <taxon>Acytosteliaceae</taxon>
        <taxon>Heterostelium</taxon>
    </lineage>
</organism>
<sequence>MATLVFNGRVDGYELNYRSDGNATYTLNGSLLWTQKWMSTWSDYLMFKTSDGRVCLVSYMDVNGFISGDILTNTGFTPLLRAALATNLDFQYFQEFSNQKDVMVALDKNGDRKYYTIDIAGSKLTEFTPCCSATTELFKKFMSLEKRLTAIESTKVTTQVVKVPTHGNGISSADWTPIPGSQATIVISRPSKVVAIVQFHSNIVYNDGTVSLDVTSALNGNIMTNGGLNDAQWPVGTSISQVPAWVNGVSVTSDLLQPGFYNYDIRARLRFSKGHTGSVNGPGAIIFIMPLDDSLRRTRASLALTQPRISYKLFLSSMEDPVICFHIFALLSVSFLFQKSSF</sequence>
<evidence type="ECO:0000313" key="1">
    <source>
        <dbReference type="EMBL" id="EFA80822.1"/>
    </source>
</evidence>
<reference evidence="1 2" key="1">
    <citation type="journal article" date="2011" name="Genome Res.">
        <title>Phylogeny-wide analysis of social amoeba genomes highlights ancient origins for complex intercellular communication.</title>
        <authorList>
            <person name="Heidel A.J."/>
            <person name="Lawal H.M."/>
            <person name="Felder M."/>
            <person name="Schilde C."/>
            <person name="Helps N.R."/>
            <person name="Tunggal B."/>
            <person name="Rivero F."/>
            <person name="John U."/>
            <person name="Schleicher M."/>
            <person name="Eichinger L."/>
            <person name="Platzer M."/>
            <person name="Noegel A.A."/>
            <person name="Schaap P."/>
            <person name="Gloeckner G."/>
        </authorList>
    </citation>
    <scope>NUCLEOTIDE SEQUENCE [LARGE SCALE GENOMIC DNA]</scope>
    <source>
        <strain evidence="2">ATCC 26659 / Pp 5 / PN500</strain>
    </source>
</reference>
<dbReference type="RefSeq" id="XP_020432941.1">
    <property type="nucleotide sequence ID" value="XM_020577267.1"/>
</dbReference>
<gene>
    <name evidence="1" type="ORF">PPL_06410</name>
</gene>